<organism evidence="2 3">
    <name type="scientific">Bacteroides caccae</name>
    <dbReference type="NCBI Taxonomy" id="47678"/>
    <lineage>
        <taxon>Bacteria</taxon>
        <taxon>Pseudomonadati</taxon>
        <taxon>Bacteroidota</taxon>
        <taxon>Bacteroidia</taxon>
        <taxon>Bacteroidales</taxon>
        <taxon>Bacteroidaceae</taxon>
        <taxon>Bacteroides</taxon>
    </lineage>
</organism>
<protein>
    <submittedName>
        <fullName evidence="2">Relaxase/mobilization nuclease</fullName>
    </submittedName>
</protein>
<sequence length="410" mass="46357">MIMLAKVVSYGGNSVRYALEKENAKTVKVNNMPDGLDPTAIWYMMKHHCQYHQAERTVGRKLERFMTTFVLSPSKEESANFTMEDWANLQDEALEVLDSVGLNPKGFTNEVKTNFTNSMNVGGLHSDSKSGTLHLHIDCCRVDMEGNTNDVHDIHLRAMKAAEIINMRHGWEQPQEIRNMRKVELAEDCENALKDMQQFNIDRYFNLLRMKGYEVKPRYDKQRKLVGYTVGKNASVFKASEIGRKYMVSKIEDTWKKLHPQPTQVKTKPASPSVAPTPRPVRPVVHTPTASQPKAQPQITQTAFTINIGDEVKKVWIPNSVKDVFTNEVQIPEDNDIATTENVAHVAMLLFAGYIDAATSMSENCGGGGSAPSSIWGKKDDEDDWKFAHRCAQMAHSMCKPKPRSRSFHR</sequence>
<evidence type="ECO:0000313" key="3">
    <source>
        <dbReference type="Proteomes" id="UP000095725"/>
    </source>
</evidence>
<dbReference type="EMBL" id="CZBL01000016">
    <property type="protein sequence ID" value="CUQ45532.1"/>
    <property type="molecule type" value="Genomic_DNA"/>
</dbReference>
<evidence type="ECO:0000313" key="2">
    <source>
        <dbReference type="EMBL" id="CUQ45532.1"/>
    </source>
</evidence>
<dbReference type="RefSeq" id="WP_055256669.1">
    <property type="nucleotide sequence ID" value="NZ_CZBL01000016.1"/>
</dbReference>
<gene>
    <name evidence="2" type="ORF">ERS852558_03448</name>
</gene>
<evidence type="ECO:0000256" key="1">
    <source>
        <dbReference type="SAM" id="MobiDB-lite"/>
    </source>
</evidence>
<feature type="region of interest" description="Disordered" evidence="1">
    <location>
        <begin position="260"/>
        <end position="279"/>
    </location>
</feature>
<name>A0A174WEW2_9BACE</name>
<reference evidence="2 3" key="1">
    <citation type="submission" date="2015-09" db="EMBL/GenBank/DDBJ databases">
        <authorList>
            <consortium name="Pathogen Informatics"/>
        </authorList>
    </citation>
    <scope>NUCLEOTIDE SEQUENCE [LARGE SCALE GENOMIC DNA]</scope>
    <source>
        <strain evidence="2 3">2789STDY5834946</strain>
    </source>
</reference>
<dbReference type="Proteomes" id="UP000095725">
    <property type="component" value="Unassembled WGS sequence"/>
</dbReference>
<dbReference type="AlphaFoldDB" id="A0A174WEW2"/>
<accession>A0A174WEW2</accession>
<proteinExistence type="predicted"/>